<evidence type="ECO:0000313" key="2">
    <source>
        <dbReference type="Proteomes" id="UP000243579"/>
    </source>
</evidence>
<dbReference type="EMBL" id="JNBR01000552">
    <property type="protein sequence ID" value="OQR91175.1"/>
    <property type="molecule type" value="Genomic_DNA"/>
</dbReference>
<reference evidence="1 2" key="1">
    <citation type="journal article" date="2014" name="Genome Biol. Evol.">
        <title>The secreted proteins of Achlya hypogyna and Thraustotheca clavata identify the ancestral oomycete secretome and reveal gene acquisitions by horizontal gene transfer.</title>
        <authorList>
            <person name="Misner I."/>
            <person name="Blouin N."/>
            <person name="Leonard G."/>
            <person name="Richards T.A."/>
            <person name="Lane C.E."/>
        </authorList>
    </citation>
    <scope>NUCLEOTIDE SEQUENCE [LARGE SCALE GENOMIC DNA]</scope>
    <source>
        <strain evidence="1 2">ATCC 48635</strain>
    </source>
</reference>
<proteinExistence type="predicted"/>
<evidence type="ECO:0000313" key="1">
    <source>
        <dbReference type="EMBL" id="OQR91175.1"/>
    </source>
</evidence>
<comment type="caution">
    <text evidence="1">The sequence shown here is derived from an EMBL/GenBank/DDBJ whole genome shotgun (WGS) entry which is preliminary data.</text>
</comment>
<gene>
    <name evidence="1" type="ORF">ACHHYP_04930</name>
</gene>
<name>A0A1V9YZK2_ACHHY</name>
<sequence length="130" mass="14206">MDPVSDLARKVADARELCLAGDYTVGSALLRECVRSSIYLRRTLRNSPDLAPMLETFVDCTKREHAAVHRYVTALALLQQAKTSEVGPKKALERIAHTYSSPPQSPATASRKRRASILDTAAAAKPSLML</sequence>
<accession>A0A1V9YZK2</accession>
<dbReference type="AlphaFoldDB" id="A0A1V9YZK2"/>
<organism evidence="1 2">
    <name type="scientific">Achlya hypogyna</name>
    <name type="common">Oomycete</name>
    <name type="synonym">Protoachlya hypogyna</name>
    <dbReference type="NCBI Taxonomy" id="1202772"/>
    <lineage>
        <taxon>Eukaryota</taxon>
        <taxon>Sar</taxon>
        <taxon>Stramenopiles</taxon>
        <taxon>Oomycota</taxon>
        <taxon>Saprolegniomycetes</taxon>
        <taxon>Saprolegniales</taxon>
        <taxon>Achlyaceae</taxon>
        <taxon>Achlya</taxon>
    </lineage>
</organism>
<keyword evidence="2" id="KW-1185">Reference proteome</keyword>
<protein>
    <recommendedName>
        <fullName evidence="3">USP8 dimerisation domain-containing protein</fullName>
    </recommendedName>
</protein>
<evidence type="ECO:0008006" key="3">
    <source>
        <dbReference type="Google" id="ProtNLM"/>
    </source>
</evidence>
<dbReference type="Proteomes" id="UP000243579">
    <property type="component" value="Unassembled WGS sequence"/>
</dbReference>